<protein>
    <recommendedName>
        <fullName evidence="3">DUF4262 domain-containing protein</fullName>
    </recommendedName>
</protein>
<dbReference type="Proteomes" id="UP000189739">
    <property type="component" value="Unassembled WGS sequence"/>
</dbReference>
<dbReference type="OrthoDB" id="748646at2"/>
<name>A0A1S9PAQ0_9SPHI</name>
<keyword evidence="2" id="KW-1185">Reference proteome</keyword>
<evidence type="ECO:0008006" key="3">
    <source>
        <dbReference type="Google" id="ProtNLM"/>
    </source>
</evidence>
<evidence type="ECO:0000313" key="2">
    <source>
        <dbReference type="Proteomes" id="UP000189739"/>
    </source>
</evidence>
<comment type="caution">
    <text evidence="1">The sequence shown here is derived from an EMBL/GenBank/DDBJ whole genome shotgun (WGS) entry which is preliminary data.</text>
</comment>
<dbReference type="EMBL" id="MBTF01000034">
    <property type="protein sequence ID" value="OOQ58042.1"/>
    <property type="molecule type" value="Genomic_DNA"/>
</dbReference>
<dbReference type="AlphaFoldDB" id="A0A1S9PAQ0"/>
<reference evidence="1 2" key="1">
    <citation type="submission" date="2016-07" db="EMBL/GenBank/DDBJ databases">
        <title>Genomic analysis of zinc-resistant bacterium Mucilaginibacter pedocola TBZ30.</title>
        <authorList>
            <person name="Huang J."/>
            <person name="Tang J."/>
        </authorList>
    </citation>
    <scope>NUCLEOTIDE SEQUENCE [LARGE SCALE GENOMIC DNA]</scope>
    <source>
        <strain evidence="1 2">TBZ30</strain>
    </source>
</reference>
<dbReference type="RefSeq" id="WP_078349769.1">
    <property type="nucleotide sequence ID" value="NZ_MBTF01000034.1"/>
</dbReference>
<evidence type="ECO:0000313" key="1">
    <source>
        <dbReference type="EMBL" id="OOQ58042.1"/>
    </source>
</evidence>
<sequence length="241" mass="27711">MDKETFLGLIRSNIKKYSYHTTEVIGSTVPRYVYTIGSNELFGFELIFAGGIIYLKDDVQLIIGSIFDELKNQVSVPDIALSIASLGTFKLRVVDRSWSKITMLGVFDHYKAEDIPAYQIIPDEEHHTLDVPDMSQVFDPLAEPVWQWLNKDWNYPVSEKSTAITNLETFFGEPITELTRWEDDEWEMFTTDPTNMLKENMRVASIATLLAMDDTLKPLLQLSTGEGIWRKDRDSDWQAWG</sequence>
<accession>A0A1S9PAQ0</accession>
<organism evidence="1 2">
    <name type="scientific">Mucilaginibacter pedocola</name>
    <dbReference type="NCBI Taxonomy" id="1792845"/>
    <lineage>
        <taxon>Bacteria</taxon>
        <taxon>Pseudomonadati</taxon>
        <taxon>Bacteroidota</taxon>
        <taxon>Sphingobacteriia</taxon>
        <taxon>Sphingobacteriales</taxon>
        <taxon>Sphingobacteriaceae</taxon>
        <taxon>Mucilaginibacter</taxon>
    </lineage>
</organism>
<proteinExistence type="predicted"/>
<gene>
    <name evidence="1" type="ORF">BC343_10290</name>
</gene>